<dbReference type="GO" id="GO:0003700">
    <property type="term" value="F:DNA-binding transcription factor activity"/>
    <property type="evidence" value="ECO:0007669"/>
    <property type="project" value="InterPro"/>
</dbReference>
<dbReference type="Pfam" id="PF07729">
    <property type="entry name" value="FCD"/>
    <property type="match status" value="1"/>
</dbReference>
<evidence type="ECO:0000313" key="6">
    <source>
        <dbReference type="Proteomes" id="UP000231259"/>
    </source>
</evidence>
<dbReference type="Proteomes" id="UP000231259">
    <property type="component" value="Unassembled WGS sequence"/>
</dbReference>
<evidence type="ECO:0000313" key="5">
    <source>
        <dbReference type="EMBL" id="PIL18160.1"/>
    </source>
</evidence>
<dbReference type="PANTHER" id="PTHR43537">
    <property type="entry name" value="TRANSCRIPTIONAL REGULATOR, GNTR FAMILY"/>
    <property type="match status" value="1"/>
</dbReference>
<dbReference type="Gene3D" id="1.10.10.10">
    <property type="entry name" value="Winged helix-like DNA-binding domain superfamily/Winged helix DNA-binding domain"/>
    <property type="match status" value="1"/>
</dbReference>
<name>A0A2G8R9C5_9RHOB</name>
<dbReference type="SUPFAM" id="SSF46785">
    <property type="entry name" value="Winged helix' DNA-binding domain"/>
    <property type="match status" value="1"/>
</dbReference>
<comment type="caution">
    <text evidence="5">The sequence shown here is derived from an EMBL/GenBank/DDBJ whole genome shotgun (WGS) entry which is preliminary data.</text>
</comment>
<dbReference type="Gene3D" id="1.20.120.530">
    <property type="entry name" value="GntR ligand-binding domain-like"/>
    <property type="match status" value="1"/>
</dbReference>
<dbReference type="InterPro" id="IPR036390">
    <property type="entry name" value="WH_DNA-bd_sf"/>
</dbReference>
<evidence type="ECO:0000256" key="3">
    <source>
        <dbReference type="ARBA" id="ARBA00023163"/>
    </source>
</evidence>
<reference evidence="5 6" key="1">
    <citation type="submission" date="2013-09" db="EMBL/GenBank/DDBJ databases">
        <title>Genome sequencing of Phaeobacter antarcticus sp. nov. SM1211.</title>
        <authorList>
            <person name="Zhang X.-Y."/>
            <person name="Liu C."/>
            <person name="Chen X.-L."/>
            <person name="Xie B.-B."/>
            <person name="Qin Q.-L."/>
            <person name="Rong J.-C."/>
            <person name="Zhang Y.-Z."/>
        </authorList>
    </citation>
    <scope>NUCLEOTIDE SEQUENCE [LARGE SCALE GENOMIC DNA]</scope>
    <source>
        <strain evidence="5 6">SM1211</strain>
    </source>
</reference>
<feature type="domain" description="HTH gntR-type" evidence="4">
    <location>
        <begin position="29"/>
        <end position="97"/>
    </location>
</feature>
<dbReference type="EMBL" id="AWWI01000134">
    <property type="protein sequence ID" value="PIL18160.1"/>
    <property type="molecule type" value="Genomic_DNA"/>
</dbReference>
<accession>A0A2G8R9C5</accession>
<organism evidence="5 6">
    <name type="scientific">Puniceibacterium antarcticum</name>
    <dbReference type="NCBI Taxonomy" id="1206336"/>
    <lineage>
        <taxon>Bacteria</taxon>
        <taxon>Pseudomonadati</taxon>
        <taxon>Pseudomonadota</taxon>
        <taxon>Alphaproteobacteria</taxon>
        <taxon>Rhodobacterales</taxon>
        <taxon>Paracoccaceae</taxon>
        <taxon>Puniceibacterium</taxon>
    </lineage>
</organism>
<dbReference type="SUPFAM" id="SSF48008">
    <property type="entry name" value="GntR ligand-binding domain-like"/>
    <property type="match status" value="1"/>
</dbReference>
<dbReference type="GO" id="GO:0003677">
    <property type="term" value="F:DNA binding"/>
    <property type="evidence" value="ECO:0007669"/>
    <property type="project" value="UniProtKB-KW"/>
</dbReference>
<dbReference type="PROSITE" id="PS50949">
    <property type="entry name" value="HTH_GNTR"/>
    <property type="match status" value="1"/>
</dbReference>
<keyword evidence="3" id="KW-0804">Transcription</keyword>
<dbReference type="AlphaFoldDB" id="A0A2G8R9C5"/>
<dbReference type="PANTHER" id="PTHR43537:SF24">
    <property type="entry name" value="GLUCONATE OPERON TRANSCRIPTIONAL REPRESSOR"/>
    <property type="match status" value="1"/>
</dbReference>
<keyword evidence="6" id="KW-1185">Reference proteome</keyword>
<sequence>MLVAGDGTCQALLTMDDRAKDIAETAQPPTQADQALAFLRDRIIDLTLEPGLRIDERLLVDKFGLGRTPGREALNRLASEGFVVFRPNRGGAVVRSLDISEFEQLIEAHQFIEAVLGHRCRLATLGLVDKLRDIQSRYVPAVTERDFLRITHLNTEFHMAMHATLQNQLLHDFALSVHRRVERMLNYTYRHELLDKTRQDEQFRLNLIQHDELIESIEKGARTDFATRLLEHGKHVEYRLVNLLQRRGLNADEAVF</sequence>
<evidence type="ECO:0000256" key="1">
    <source>
        <dbReference type="ARBA" id="ARBA00023015"/>
    </source>
</evidence>
<dbReference type="Pfam" id="PF00392">
    <property type="entry name" value="GntR"/>
    <property type="match status" value="1"/>
</dbReference>
<protein>
    <recommendedName>
        <fullName evidence="4">HTH gntR-type domain-containing protein</fullName>
    </recommendedName>
</protein>
<keyword evidence="2" id="KW-0238">DNA-binding</keyword>
<evidence type="ECO:0000256" key="2">
    <source>
        <dbReference type="ARBA" id="ARBA00023125"/>
    </source>
</evidence>
<dbReference type="InterPro" id="IPR036388">
    <property type="entry name" value="WH-like_DNA-bd_sf"/>
</dbReference>
<gene>
    <name evidence="5" type="ORF">P775_21175</name>
</gene>
<dbReference type="InterPro" id="IPR000524">
    <property type="entry name" value="Tscrpt_reg_HTH_GntR"/>
</dbReference>
<dbReference type="InterPro" id="IPR008920">
    <property type="entry name" value="TF_FadR/GntR_C"/>
</dbReference>
<dbReference type="SMART" id="SM00345">
    <property type="entry name" value="HTH_GNTR"/>
    <property type="match status" value="1"/>
</dbReference>
<evidence type="ECO:0000259" key="4">
    <source>
        <dbReference type="PROSITE" id="PS50949"/>
    </source>
</evidence>
<keyword evidence="1" id="KW-0805">Transcription regulation</keyword>
<dbReference type="InterPro" id="IPR011711">
    <property type="entry name" value="GntR_C"/>
</dbReference>
<proteinExistence type="predicted"/>